<organism evidence="3 4">
    <name type="scientific">Phaedon cochleariae</name>
    <name type="common">Mustard beetle</name>
    <dbReference type="NCBI Taxonomy" id="80249"/>
    <lineage>
        <taxon>Eukaryota</taxon>
        <taxon>Metazoa</taxon>
        <taxon>Ecdysozoa</taxon>
        <taxon>Arthropoda</taxon>
        <taxon>Hexapoda</taxon>
        <taxon>Insecta</taxon>
        <taxon>Pterygota</taxon>
        <taxon>Neoptera</taxon>
        <taxon>Endopterygota</taxon>
        <taxon>Coleoptera</taxon>
        <taxon>Polyphaga</taxon>
        <taxon>Cucujiformia</taxon>
        <taxon>Chrysomeloidea</taxon>
        <taxon>Chrysomelidae</taxon>
        <taxon>Chrysomelinae</taxon>
        <taxon>Chrysomelini</taxon>
        <taxon>Phaedon</taxon>
    </lineage>
</organism>
<dbReference type="OrthoDB" id="6760534at2759"/>
<evidence type="ECO:0000256" key="2">
    <source>
        <dbReference type="SAM" id="MobiDB-lite"/>
    </source>
</evidence>
<protein>
    <submittedName>
        <fullName evidence="3">Uncharacterized protein</fullName>
    </submittedName>
</protein>
<sequence>MINHKKSDCQQWRTINYPSQSPRPSSLTTCRVPAAVQELVKDHELPAKKQKLAGDFPGAAAVAALAPQPPFGAPHLQQIYANLDPVYIQQCLREFDVGRRHLSAFPTDPPVLQNPERVVLMSDSEHFERSYQPNVALAPPTPKQPRYAQGRSPDSTVVKTEAPSPVKEVTSTQTVDIVRSDPIENMARERILEMMRSLTKENERLVLESRGKDDRISELEIRNAQLLNELNSIKCNGVREKKTIENGNDFKVAITAVHRLTT</sequence>
<feature type="region of interest" description="Disordered" evidence="2">
    <location>
        <begin position="131"/>
        <end position="168"/>
    </location>
</feature>
<reference evidence="3" key="2">
    <citation type="submission" date="2022-10" db="EMBL/GenBank/DDBJ databases">
        <authorList>
            <consortium name="ENA_rothamsted_submissions"/>
            <consortium name="culmorum"/>
            <person name="King R."/>
        </authorList>
    </citation>
    <scope>NUCLEOTIDE SEQUENCE</scope>
</reference>
<dbReference type="AlphaFoldDB" id="A0A9N9SAL1"/>
<reference evidence="3" key="1">
    <citation type="submission" date="2022-01" db="EMBL/GenBank/DDBJ databases">
        <authorList>
            <person name="King R."/>
        </authorList>
    </citation>
    <scope>NUCLEOTIDE SEQUENCE</scope>
</reference>
<dbReference type="EMBL" id="OU896707">
    <property type="protein sequence ID" value="CAG9812619.1"/>
    <property type="molecule type" value="Genomic_DNA"/>
</dbReference>
<dbReference type="Proteomes" id="UP001153737">
    <property type="component" value="Chromosome 1"/>
</dbReference>
<evidence type="ECO:0000313" key="3">
    <source>
        <dbReference type="EMBL" id="CAG9812619.1"/>
    </source>
</evidence>
<accession>A0A9N9SAL1</accession>
<keyword evidence="4" id="KW-1185">Reference proteome</keyword>
<proteinExistence type="predicted"/>
<evidence type="ECO:0000256" key="1">
    <source>
        <dbReference type="SAM" id="Coils"/>
    </source>
</evidence>
<gene>
    <name evidence="3" type="ORF">PHAECO_LOCUS238</name>
</gene>
<name>A0A9N9SAL1_PHACE</name>
<feature type="coiled-coil region" evidence="1">
    <location>
        <begin position="188"/>
        <end position="236"/>
    </location>
</feature>
<evidence type="ECO:0000313" key="4">
    <source>
        <dbReference type="Proteomes" id="UP001153737"/>
    </source>
</evidence>
<keyword evidence="1" id="KW-0175">Coiled coil</keyword>